<protein>
    <submittedName>
        <fullName evidence="2">Uncharacterized protein</fullName>
    </submittedName>
</protein>
<comment type="caution">
    <text evidence="2">The sequence shown here is derived from an EMBL/GenBank/DDBJ whole genome shotgun (WGS) entry which is preliminary data.</text>
</comment>
<evidence type="ECO:0000313" key="2">
    <source>
        <dbReference type="EMBL" id="KAK9192452.1"/>
    </source>
</evidence>
<dbReference type="PANTHER" id="PTHR34451:SF15">
    <property type="entry name" value="PHD-TYPE DOMAIN-CONTAINING PROTEIN"/>
    <property type="match status" value="1"/>
</dbReference>
<organism evidence="2 3">
    <name type="scientific">Citrus x changshan-huyou</name>
    <dbReference type="NCBI Taxonomy" id="2935761"/>
    <lineage>
        <taxon>Eukaryota</taxon>
        <taxon>Viridiplantae</taxon>
        <taxon>Streptophyta</taxon>
        <taxon>Embryophyta</taxon>
        <taxon>Tracheophyta</taxon>
        <taxon>Spermatophyta</taxon>
        <taxon>Magnoliopsida</taxon>
        <taxon>eudicotyledons</taxon>
        <taxon>Gunneridae</taxon>
        <taxon>Pentapetalae</taxon>
        <taxon>rosids</taxon>
        <taxon>malvids</taxon>
        <taxon>Sapindales</taxon>
        <taxon>Rutaceae</taxon>
        <taxon>Aurantioideae</taxon>
        <taxon>Citrus</taxon>
    </lineage>
</organism>
<evidence type="ECO:0000313" key="3">
    <source>
        <dbReference type="Proteomes" id="UP001428341"/>
    </source>
</evidence>
<sequence>MNHQPPPTTPRPPLPPPSPTTTTGDCGNCGAHVATFLFNVRLRGIHRRLCTKCVLKLHPSSFCPVCFAFYDSNPPHPSKRQACSQCSSFTHSHCATSPPSPYLCRLCSPSSYSSITLMNDMPSSSPKRIDDKSAAMVLCAAKIASSSMAKAVTVARNEAEKKVRDAALARKKAREALERVGVLITKISNQNNNNNKNNNNKDGGSVVQASGSESFFNAVAKKESLSQDFINTSQTPNKQGLFANEKCKPAATPKPNSQLTPEADEKSSDSEETPKRPAAINLIRGSIFDFDSNEEYPEAGDEA</sequence>
<dbReference type="EMBL" id="JBCGBO010000006">
    <property type="protein sequence ID" value="KAK9192452.1"/>
    <property type="molecule type" value="Genomic_DNA"/>
</dbReference>
<feature type="compositionally biased region" description="Basic and acidic residues" evidence="1">
    <location>
        <begin position="263"/>
        <end position="275"/>
    </location>
</feature>
<evidence type="ECO:0000256" key="1">
    <source>
        <dbReference type="SAM" id="MobiDB-lite"/>
    </source>
</evidence>
<accession>A0AAP0LXX4</accession>
<dbReference type="AlphaFoldDB" id="A0AAP0LXX4"/>
<dbReference type="PANTHER" id="PTHR34451">
    <property type="entry name" value="PHD FINGER FAMILY PROTEIN"/>
    <property type="match status" value="1"/>
</dbReference>
<gene>
    <name evidence="2" type="ORF">WN944_003144</name>
</gene>
<feature type="compositionally biased region" description="Pro residues" evidence="1">
    <location>
        <begin position="1"/>
        <end position="19"/>
    </location>
</feature>
<proteinExistence type="predicted"/>
<feature type="region of interest" description="Disordered" evidence="1">
    <location>
        <begin position="189"/>
        <end position="208"/>
    </location>
</feature>
<feature type="region of interest" description="Disordered" evidence="1">
    <location>
        <begin position="1"/>
        <end position="22"/>
    </location>
</feature>
<reference evidence="2 3" key="1">
    <citation type="submission" date="2024-05" db="EMBL/GenBank/DDBJ databases">
        <title>Haplotype-resolved chromosome-level genome assembly of Huyou (Citrus changshanensis).</title>
        <authorList>
            <person name="Miao C."/>
            <person name="Chen W."/>
            <person name="Wu Y."/>
            <person name="Wang L."/>
            <person name="Zhao S."/>
            <person name="Grierson D."/>
            <person name="Xu C."/>
            <person name="Chen K."/>
        </authorList>
    </citation>
    <scope>NUCLEOTIDE SEQUENCE [LARGE SCALE GENOMIC DNA]</scope>
    <source>
        <strain evidence="2">01-14</strain>
        <tissue evidence="2">Leaf</tissue>
    </source>
</reference>
<keyword evidence="3" id="KW-1185">Reference proteome</keyword>
<feature type="region of interest" description="Disordered" evidence="1">
    <location>
        <begin position="231"/>
        <end position="303"/>
    </location>
</feature>
<name>A0AAP0LXX4_9ROSI</name>
<feature type="compositionally biased region" description="Acidic residues" evidence="1">
    <location>
        <begin position="291"/>
        <end position="303"/>
    </location>
</feature>
<dbReference type="Proteomes" id="UP001428341">
    <property type="component" value="Unassembled WGS sequence"/>
</dbReference>
<feature type="compositionally biased region" description="Low complexity" evidence="1">
    <location>
        <begin position="189"/>
        <end position="201"/>
    </location>
</feature>